<organism evidence="1 2">
    <name type="scientific">Rubroshorea leprosula</name>
    <dbReference type="NCBI Taxonomy" id="152421"/>
    <lineage>
        <taxon>Eukaryota</taxon>
        <taxon>Viridiplantae</taxon>
        <taxon>Streptophyta</taxon>
        <taxon>Embryophyta</taxon>
        <taxon>Tracheophyta</taxon>
        <taxon>Spermatophyta</taxon>
        <taxon>Magnoliopsida</taxon>
        <taxon>eudicotyledons</taxon>
        <taxon>Gunneridae</taxon>
        <taxon>Pentapetalae</taxon>
        <taxon>rosids</taxon>
        <taxon>malvids</taxon>
        <taxon>Malvales</taxon>
        <taxon>Dipterocarpaceae</taxon>
        <taxon>Rubroshorea</taxon>
    </lineage>
</organism>
<keyword evidence="2" id="KW-1185">Reference proteome</keyword>
<reference evidence="1 2" key="1">
    <citation type="journal article" date="2021" name="Commun. Biol.">
        <title>The genome of Shorea leprosula (Dipterocarpaceae) highlights the ecological relevance of drought in aseasonal tropical rainforests.</title>
        <authorList>
            <person name="Ng K.K.S."/>
            <person name="Kobayashi M.J."/>
            <person name="Fawcett J.A."/>
            <person name="Hatakeyama M."/>
            <person name="Paape T."/>
            <person name="Ng C.H."/>
            <person name="Ang C.C."/>
            <person name="Tnah L.H."/>
            <person name="Lee C.T."/>
            <person name="Nishiyama T."/>
            <person name="Sese J."/>
            <person name="O'Brien M.J."/>
            <person name="Copetti D."/>
            <person name="Mohd Noor M.I."/>
            <person name="Ong R.C."/>
            <person name="Putra M."/>
            <person name="Sireger I.Z."/>
            <person name="Indrioko S."/>
            <person name="Kosugi Y."/>
            <person name="Izuno A."/>
            <person name="Isagi Y."/>
            <person name="Lee S.L."/>
            <person name="Shimizu K.K."/>
        </authorList>
    </citation>
    <scope>NUCLEOTIDE SEQUENCE [LARGE SCALE GENOMIC DNA]</scope>
    <source>
        <strain evidence="1">214</strain>
    </source>
</reference>
<evidence type="ECO:0000313" key="2">
    <source>
        <dbReference type="Proteomes" id="UP001054252"/>
    </source>
</evidence>
<sequence>MDAKQDGFLISSFNTRITEVEELITASNTDEQRRRFFGS</sequence>
<gene>
    <name evidence="1" type="ORF">SLEP1_g5452</name>
</gene>
<comment type="caution">
    <text evidence="1">The sequence shown here is derived from an EMBL/GenBank/DDBJ whole genome shotgun (WGS) entry which is preliminary data.</text>
</comment>
<dbReference type="Proteomes" id="UP001054252">
    <property type="component" value="Unassembled WGS sequence"/>
</dbReference>
<evidence type="ECO:0000313" key="1">
    <source>
        <dbReference type="EMBL" id="GKU91596.1"/>
    </source>
</evidence>
<dbReference type="EMBL" id="BPVZ01000005">
    <property type="protein sequence ID" value="GKU91596.1"/>
    <property type="molecule type" value="Genomic_DNA"/>
</dbReference>
<proteinExistence type="predicted"/>
<dbReference type="AlphaFoldDB" id="A0AAV5I1T4"/>
<protein>
    <submittedName>
        <fullName evidence="1">Uncharacterized protein</fullName>
    </submittedName>
</protein>
<name>A0AAV5I1T4_9ROSI</name>
<accession>A0AAV5I1T4</accession>